<dbReference type="AlphaFoldDB" id="A0AAW0QLE0"/>
<dbReference type="InterPro" id="IPR056632">
    <property type="entry name" value="DUF7730"/>
</dbReference>
<dbReference type="Pfam" id="PF24864">
    <property type="entry name" value="DUF7730"/>
    <property type="match status" value="1"/>
</dbReference>
<name>A0AAW0QLE0_9PEZI</name>
<gene>
    <name evidence="2" type="ORF">PG999_010131</name>
</gene>
<organism evidence="2 3">
    <name type="scientific">Apiospora kogelbergensis</name>
    <dbReference type="NCBI Taxonomy" id="1337665"/>
    <lineage>
        <taxon>Eukaryota</taxon>
        <taxon>Fungi</taxon>
        <taxon>Dikarya</taxon>
        <taxon>Ascomycota</taxon>
        <taxon>Pezizomycotina</taxon>
        <taxon>Sordariomycetes</taxon>
        <taxon>Xylariomycetidae</taxon>
        <taxon>Amphisphaeriales</taxon>
        <taxon>Apiosporaceae</taxon>
        <taxon>Apiospora</taxon>
    </lineage>
</organism>
<dbReference type="PANTHER" id="PTHR38790">
    <property type="entry name" value="2EXR DOMAIN-CONTAINING PROTEIN-RELATED"/>
    <property type="match status" value="1"/>
</dbReference>
<keyword evidence="3" id="KW-1185">Reference proteome</keyword>
<comment type="caution">
    <text evidence="2">The sequence shown here is derived from an EMBL/GenBank/DDBJ whole genome shotgun (WGS) entry which is preliminary data.</text>
</comment>
<evidence type="ECO:0000313" key="3">
    <source>
        <dbReference type="Proteomes" id="UP001392437"/>
    </source>
</evidence>
<reference evidence="2 3" key="1">
    <citation type="submission" date="2023-01" db="EMBL/GenBank/DDBJ databases">
        <title>Analysis of 21 Apiospora genomes using comparative genomics revels a genus with tremendous synthesis potential of carbohydrate active enzymes and secondary metabolites.</title>
        <authorList>
            <person name="Sorensen T."/>
        </authorList>
    </citation>
    <scope>NUCLEOTIDE SEQUENCE [LARGE SCALE GENOMIC DNA]</scope>
    <source>
        <strain evidence="2 3">CBS 117206</strain>
    </source>
</reference>
<protein>
    <recommendedName>
        <fullName evidence="1">DUF7730 domain-containing protein</fullName>
    </recommendedName>
</protein>
<proteinExistence type="predicted"/>
<sequence>MSFKLMALPPEIRDLIYRQIFTNAKAQHVVLLPGGEYARYPCNPLSDDDFLQSSSDYYGESKWADYLNNTLRNSPWRDGHLGCDPGSFIHSGERFPSPTPLLLACRQIYQEAAVHVYKPLIFYDMDAFDAFLNRTQKSIPAGLKPVQLTVVSSPSREWFIPREWFLIEADAFECRLSTLDPSDLSGIRIRLIGTDCTDSEATFQAPMIGRRICSRVDRREMIVSSISDTGWLLQSWLAKRGCQICVYQDVTWMHVLYVLSHEGRDDTLRQLNSYARLMEIAGDLQSYRN</sequence>
<accession>A0AAW0QLE0</accession>
<dbReference type="EMBL" id="JAQQWP010000008">
    <property type="protein sequence ID" value="KAK8106772.1"/>
    <property type="molecule type" value="Genomic_DNA"/>
</dbReference>
<feature type="domain" description="DUF7730" evidence="1">
    <location>
        <begin position="6"/>
        <end position="123"/>
    </location>
</feature>
<dbReference type="Proteomes" id="UP001392437">
    <property type="component" value="Unassembled WGS sequence"/>
</dbReference>
<evidence type="ECO:0000259" key="1">
    <source>
        <dbReference type="Pfam" id="PF24864"/>
    </source>
</evidence>
<evidence type="ECO:0000313" key="2">
    <source>
        <dbReference type="EMBL" id="KAK8106772.1"/>
    </source>
</evidence>